<keyword evidence="2" id="KW-0540">Nuclease</keyword>
<dbReference type="EMBL" id="CP016279">
    <property type="protein sequence ID" value="ANP56714.1"/>
    <property type="molecule type" value="Genomic_DNA"/>
</dbReference>
<feature type="domain" description="Tc1-like transposase DDE" evidence="1">
    <location>
        <begin position="5"/>
        <end position="144"/>
    </location>
</feature>
<dbReference type="InterPro" id="IPR036397">
    <property type="entry name" value="RNaseH_sf"/>
</dbReference>
<dbReference type="Gene3D" id="3.30.420.10">
    <property type="entry name" value="Ribonuclease H-like superfamily/Ribonuclease H"/>
    <property type="match status" value="1"/>
</dbReference>
<evidence type="ECO:0000313" key="2">
    <source>
        <dbReference type="EMBL" id="ANP56714.1"/>
    </source>
</evidence>
<dbReference type="AlphaFoldDB" id="A0A1B1BD15"/>
<reference evidence="2 3" key="1">
    <citation type="submission" date="2016-06" db="EMBL/GenBank/DDBJ databases">
        <title>Complete genome sequence of Streptomyces griseochromogenes ATCC 14511, the Blasticidin S producer.</title>
        <authorList>
            <person name="Wu L."/>
        </authorList>
    </citation>
    <scope>NUCLEOTIDE SEQUENCE [LARGE SCALE GENOMIC DNA]</scope>
    <source>
        <strain evidence="2 3">ATCC 14511</strain>
    </source>
</reference>
<proteinExistence type="predicted"/>
<dbReference type="InterPro" id="IPR038717">
    <property type="entry name" value="Tc1-like_DDE_dom"/>
</dbReference>
<dbReference type="KEGG" id="sgs:AVL59_23075"/>
<dbReference type="STRING" id="68214.AVL59_23075"/>
<dbReference type="GO" id="GO:0003676">
    <property type="term" value="F:nucleic acid binding"/>
    <property type="evidence" value="ECO:0007669"/>
    <property type="project" value="InterPro"/>
</dbReference>
<evidence type="ECO:0000313" key="3">
    <source>
        <dbReference type="Proteomes" id="UP000092659"/>
    </source>
</evidence>
<organism evidence="2 3">
    <name type="scientific">Streptomyces griseochromogenes</name>
    <dbReference type="NCBI Taxonomy" id="68214"/>
    <lineage>
        <taxon>Bacteria</taxon>
        <taxon>Bacillati</taxon>
        <taxon>Actinomycetota</taxon>
        <taxon>Actinomycetes</taxon>
        <taxon>Kitasatosporales</taxon>
        <taxon>Streptomycetaceae</taxon>
        <taxon>Streptomyces</taxon>
    </lineage>
</organism>
<dbReference type="Proteomes" id="UP000092659">
    <property type="component" value="Chromosome"/>
</dbReference>
<keyword evidence="2" id="KW-0378">Hydrolase</keyword>
<gene>
    <name evidence="2" type="ORF">AVL59_23075</name>
</gene>
<evidence type="ECO:0000259" key="1">
    <source>
        <dbReference type="Pfam" id="PF13358"/>
    </source>
</evidence>
<dbReference type="Pfam" id="PF13358">
    <property type="entry name" value="DDE_3"/>
    <property type="match status" value="1"/>
</dbReference>
<keyword evidence="2" id="KW-0255">Endonuclease</keyword>
<accession>A0A1B1BD15</accession>
<name>A0A1B1BD15_9ACTN</name>
<sequence>MTPPTTRTWARRGHTPVIRVRGRSQRRFSIAALACYKQGEHSRLIYRPKRHVDHKRGGRRSFTWTDYRDLLIAAHQQLGAPIVLVWDSLNVHRDRRLREFIDTHDWISCYFLPAYAPDLNPVEGIWSLLRRSSQANTAFTDPDHLMSALRHGLRQIQYRSNLIDGCLAETGLTSTTSRQKRQ</sequence>
<dbReference type="RefSeq" id="WP_067317644.1">
    <property type="nucleotide sequence ID" value="NZ_CP016279.1"/>
</dbReference>
<dbReference type="GO" id="GO:0004519">
    <property type="term" value="F:endonuclease activity"/>
    <property type="evidence" value="ECO:0007669"/>
    <property type="project" value="UniProtKB-KW"/>
</dbReference>
<protein>
    <submittedName>
        <fullName evidence="2">DDE endonuclease</fullName>
    </submittedName>
</protein>